<feature type="transmembrane region" description="Helical" evidence="1">
    <location>
        <begin position="12"/>
        <end position="28"/>
    </location>
</feature>
<keyword evidence="1" id="KW-1133">Transmembrane helix</keyword>
<evidence type="ECO:0000259" key="2">
    <source>
        <dbReference type="Pfam" id="PF24460"/>
    </source>
</evidence>
<name>L0I711_HALRX</name>
<protein>
    <submittedName>
        <fullName evidence="3">TM2 domain-containing protein</fullName>
    </submittedName>
</protein>
<feature type="domain" description="DUF7575" evidence="2">
    <location>
        <begin position="107"/>
        <end position="132"/>
    </location>
</feature>
<evidence type="ECO:0000313" key="3">
    <source>
        <dbReference type="EMBL" id="AGB15325.1"/>
    </source>
</evidence>
<accession>L0I711</accession>
<evidence type="ECO:0000256" key="1">
    <source>
        <dbReference type="SAM" id="Phobius"/>
    </source>
</evidence>
<dbReference type="Pfam" id="PF24460">
    <property type="entry name" value="DUF7575"/>
    <property type="match status" value="1"/>
</dbReference>
<feature type="transmembrane region" description="Helical" evidence="1">
    <location>
        <begin position="66"/>
        <end position="86"/>
    </location>
</feature>
<evidence type="ECO:0000313" key="4">
    <source>
        <dbReference type="Proteomes" id="UP000010846"/>
    </source>
</evidence>
<dbReference type="HOGENOM" id="CLU_143268_0_0_2"/>
<dbReference type="InterPro" id="IPR055997">
    <property type="entry name" value="DUF7575"/>
</dbReference>
<dbReference type="eggNOG" id="arCOG03295">
    <property type="taxonomic scope" value="Archaea"/>
</dbReference>
<keyword evidence="4" id="KW-1185">Reference proteome</keyword>
<feature type="transmembrane region" description="Helical" evidence="1">
    <location>
        <begin position="35"/>
        <end position="54"/>
    </location>
</feature>
<organism evidence="3 4">
    <name type="scientific">Halovivax ruber (strain DSM 18193 / JCM 13892 / XH-70)</name>
    <dbReference type="NCBI Taxonomy" id="797302"/>
    <lineage>
        <taxon>Archaea</taxon>
        <taxon>Methanobacteriati</taxon>
        <taxon>Methanobacteriota</taxon>
        <taxon>Stenosarchaea group</taxon>
        <taxon>Halobacteria</taxon>
        <taxon>Halobacteriales</taxon>
        <taxon>Natrialbaceae</taxon>
        <taxon>Halovivax</taxon>
    </lineage>
</organism>
<sequence>MGHSISQKRPWLAAVLATLVTGLGHLYLRRWRRALGWLLVVFVTGALFVPPEAMEALVNEGAIDPVALAPSLLVGAFSVVDAYLVARALNRRNQAAAAAMDEAESAVSTCPNCGKELDPDLDFCQWCTTSIDDAER</sequence>
<dbReference type="AlphaFoldDB" id="L0I711"/>
<proteinExistence type="predicted"/>
<dbReference type="KEGG" id="hru:Halru_0698"/>
<dbReference type="GeneID" id="14376005"/>
<dbReference type="RefSeq" id="WP_015300003.1">
    <property type="nucleotide sequence ID" value="NC_019964.1"/>
</dbReference>
<gene>
    <name evidence="3" type="ordered locus">Halru_0698</name>
</gene>
<dbReference type="OrthoDB" id="204947at2157"/>
<reference evidence="3" key="1">
    <citation type="submission" date="2011-09" db="EMBL/GenBank/DDBJ databases">
        <title>Complete sequence of Halovivax ruber XH-70.</title>
        <authorList>
            <consortium name="US DOE Joint Genome Institute"/>
            <person name="Lucas S."/>
            <person name="Han J."/>
            <person name="Lapidus A."/>
            <person name="Cheng J.-F."/>
            <person name="Goodwin L."/>
            <person name="Pitluck S."/>
            <person name="Peters L."/>
            <person name="Mikhailova N."/>
            <person name="Davenport K."/>
            <person name="Detter J.C."/>
            <person name="Han C."/>
            <person name="Tapia R."/>
            <person name="Land M."/>
            <person name="Hauser L."/>
            <person name="Kyrpides N."/>
            <person name="Ivanova N."/>
            <person name="Pagani I."/>
            <person name="Sproer C."/>
            <person name="Anderson I."/>
            <person name="Woyke T."/>
        </authorList>
    </citation>
    <scope>NUCLEOTIDE SEQUENCE</scope>
    <source>
        <strain evidence="3">XH-70</strain>
    </source>
</reference>
<dbReference type="EMBL" id="CP003050">
    <property type="protein sequence ID" value="AGB15325.1"/>
    <property type="molecule type" value="Genomic_DNA"/>
</dbReference>
<dbReference type="Proteomes" id="UP000010846">
    <property type="component" value="Chromosome"/>
</dbReference>
<keyword evidence="1" id="KW-0472">Membrane</keyword>
<keyword evidence="1" id="KW-0812">Transmembrane</keyword>